<dbReference type="InterPro" id="IPR001753">
    <property type="entry name" value="Enoyl-CoA_hydra/iso"/>
</dbReference>
<dbReference type="InterPro" id="IPR018376">
    <property type="entry name" value="Enoyl-CoA_hyd/isom_CS"/>
</dbReference>
<proteinExistence type="inferred from homology"/>
<comment type="caution">
    <text evidence="4">The sequence shown here is derived from an EMBL/GenBank/DDBJ whole genome shotgun (WGS) entry which is preliminary data.</text>
</comment>
<evidence type="ECO:0000256" key="2">
    <source>
        <dbReference type="ARBA" id="ARBA00023239"/>
    </source>
</evidence>
<dbReference type="InterPro" id="IPR029045">
    <property type="entry name" value="ClpP/crotonase-like_dom_sf"/>
</dbReference>
<dbReference type="EC" id="4.2.1.17" evidence="4"/>
<dbReference type="EMBL" id="JBHSMJ010000032">
    <property type="protein sequence ID" value="MFC5451398.1"/>
    <property type="molecule type" value="Genomic_DNA"/>
</dbReference>
<sequence length="261" mass="27661">MNQQVVLLEKKDGGIAVITLNRPHAANALSLQMLSELQAICDELRSETSVRCVVITGAGGAVFCAGADLKERASMSEEQARQAVARIGETIQSLEALPKPVIAAMQGVAFGGGLELALACDIRMASHNAQFGLTETSLGILPGAGGTQRLPRLVGIGRAKELIFTARRITAEEALQIGLVEFVTPAGSVLHQAMEIAGQIVRNAPLAIAGAKLAIDQGLHQDIQTGLGIERQAYEAILSTKDRLEGLLAFREKRHPIFKGE</sequence>
<reference evidence="5" key="1">
    <citation type="journal article" date="2019" name="Int. J. Syst. Evol. Microbiol.">
        <title>The Global Catalogue of Microorganisms (GCM) 10K type strain sequencing project: providing services to taxonomists for standard genome sequencing and annotation.</title>
        <authorList>
            <consortium name="The Broad Institute Genomics Platform"/>
            <consortium name="The Broad Institute Genome Sequencing Center for Infectious Disease"/>
            <person name="Wu L."/>
            <person name="Ma J."/>
        </authorList>
    </citation>
    <scope>NUCLEOTIDE SEQUENCE [LARGE SCALE GENOMIC DNA]</scope>
    <source>
        <strain evidence="5">KACC 11904</strain>
    </source>
</reference>
<dbReference type="PANTHER" id="PTHR11941">
    <property type="entry name" value="ENOYL-COA HYDRATASE-RELATED"/>
    <property type="match status" value="1"/>
</dbReference>
<evidence type="ECO:0000256" key="3">
    <source>
        <dbReference type="RuleBase" id="RU003707"/>
    </source>
</evidence>
<evidence type="ECO:0000313" key="5">
    <source>
        <dbReference type="Proteomes" id="UP001596044"/>
    </source>
</evidence>
<evidence type="ECO:0000313" key="4">
    <source>
        <dbReference type="EMBL" id="MFC5451398.1"/>
    </source>
</evidence>
<dbReference type="InterPro" id="IPR014748">
    <property type="entry name" value="Enoyl-CoA_hydra_C"/>
</dbReference>
<dbReference type="PROSITE" id="PS00166">
    <property type="entry name" value="ENOYL_COA_HYDRATASE"/>
    <property type="match status" value="1"/>
</dbReference>
<accession>A0ABW0KDA9</accession>
<dbReference type="PANTHER" id="PTHR11941:SF54">
    <property type="entry name" value="ENOYL-COA HYDRATASE, MITOCHONDRIAL"/>
    <property type="match status" value="1"/>
</dbReference>
<protein>
    <submittedName>
        <fullName evidence="4">Enoyl-CoA hydratase</fullName>
        <ecNumber evidence="4">4.2.1.17</ecNumber>
    </submittedName>
</protein>
<dbReference type="RefSeq" id="WP_270880161.1">
    <property type="nucleotide sequence ID" value="NZ_JAQFVF010000030.1"/>
</dbReference>
<evidence type="ECO:0000256" key="1">
    <source>
        <dbReference type="ARBA" id="ARBA00005254"/>
    </source>
</evidence>
<dbReference type="Proteomes" id="UP001596044">
    <property type="component" value="Unassembled WGS sequence"/>
</dbReference>
<keyword evidence="5" id="KW-1185">Reference proteome</keyword>
<name>A0ABW0KDA9_9BACL</name>
<dbReference type="SUPFAM" id="SSF52096">
    <property type="entry name" value="ClpP/crotonase"/>
    <property type="match status" value="1"/>
</dbReference>
<dbReference type="Gene3D" id="1.10.12.10">
    <property type="entry name" value="Lyase 2-enoyl-coa Hydratase, Chain A, domain 2"/>
    <property type="match status" value="1"/>
</dbReference>
<dbReference type="GO" id="GO:0004300">
    <property type="term" value="F:enoyl-CoA hydratase activity"/>
    <property type="evidence" value="ECO:0007669"/>
    <property type="project" value="UniProtKB-EC"/>
</dbReference>
<organism evidence="4 5">
    <name type="scientific">Paenibacillus aestuarii</name>
    <dbReference type="NCBI Taxonomy" id="516965"/>
    <lineage>
        <taxon>Bacteria</taxon>
        <taxon>Bacillati</taxon>
        <taxon>Bacillota</taxon>
        <taxon>Bacilli</taxon>
        <taxon>Bacillales</taxon>
        <taxon>Paenibacillaceae</taxon>
        <taxon>Paenibacillus</taxon>
    </lineage>
</organism>
<comment type="similarity">
    <text evidence="1 3">Belongs to the enoyl-CoA hydratase/isomerase family.</text>
</comment>
<keyword evidence="2 4" id="KW-0456">Lyase</keyword>
<gene>
    <name evidence="4" type="ORF">ACFPOG_24480</name>
</gene>
<dbReference type="Pfam" id="PF00378">
    <property type="entry name" value="ECH_1"/>
    <property type="match status" value="1"/>
</dbReference>
<dbReference type="CDD" id="cd06558">
    <property type="entry name" value="crotonase-like"/>
    <property type="match status" value="1"/>
</dbReference>
<dbReference type="NCBIfam" id="NF005802">
    <property type="entry name" value="PRK07657.1"/>
    <property type="match status" value="1"/>
</dbReference>
<dbReference type="Gene3D" id="3.90.226.10">
    <property type="entry name" value="2-enoyl-CoA Hydratase, Chain A, domain 1"/>
    <property type="match status" value="1"/>
</dbReference>